<feature type="transmembrane region" description="Helical" evidence="1">
    <location>
        <begin position="116"/>
        <end position="135"/>
    </location>
</feature>
<reference evidence="2" key="1">
    <citation type="submission" date="2022-11" db="EMBL/GenBank/DDBJ databases">
        <title>Methylomonas rapida sp. nov., Carotenoid-Producing Obligate Methanotrophs with High Growth Characteristics and Biotechnological Potential.</title>
        <authorList>
            <person name="Tikhonova E.N."/>
            <person name="Suleimanov R.Z."/>
            <person name="Miroshnikov K."/>
            <person name="Oshkin I.Y."/>
            <person name="Belova S.E."/>
            <person name="Danilova O.V."/>
            <person name="Ashikhmin A."/>
            <person name="Konopkin A."/>
            <person name="But S.Y."/>
            <person name="Khmelenina V.N."/>
            <person name="Kuznetsov N."/>
            <person name="Pimenov N.V."/>
            <person name="Dedysh S.N."/>
        </authorList>
    </citation>
    <scope>NUCLEOTIDE SEQUENCE</scope>
    <source>
        <strain evidence="2">MP1</strain>
    </source>
</reference>
<dbReference type="Pfam" id="PF04307">
    <property type="entry name" value="YdjM"/>
    <property type="match status" value="1"/>
</dbReference>
<dbReference type="GO" id="GO:0016787">
    <property type="term" value="F:hydrolase activity"/>
    <property type="evidence" value="ECO:0007669"/>
    <property type="project" value="UniProtKB-KW"/>
</dbReference>
<dbReference type="InterPro" id="IPR007404">
    <property type="entry name" value="YdjM-like"/>
</dbReference>
<keyword evidence="3" id="KW-1185">Reference proteome</keyword>
<keyword evidence="1" id="KW-0812">Transmembrane</keyword>
<protein>
    <submittedName>
        <fullName evidence="2">Metal-dependent hydrolase</fullName>
    </submittedName>
</protein>
<evidence type="ECO:0000313" key="2">
    <source>
        <dbReference type="EMBL" id="WAR45800.1"/>
    </source>
</evidence>
<sequence>MANFKTHVGAALGVSAFSVAIAVNGGLIELAQSHWYVSMGVVGGMLPDIDAAKSRPFKHLFMGLAIWAGSLAWYALENSLSEKSLLLAVFAVAGFVRYPLAYLFQKMTVHRGVFHSLLAGIFFSLSLVCIWHYLLGASRLDAWLSGIFLLLGFVVHLCLDELFSVDLANGRMKKSFGTALKLYGYQNVSGSVLLLSLVAGLLILAPSAAPLYKALSLVDWINAAELVPRFSHVLSASLG</sequence>
<evidence type="ECO:0000313" key="3">
    <source>
        <dbReference type="Proteomes" id="UP001162780"/>
    </source>
</evidence>
<accession>A0ABY7GMT5</accession>
<dbReference type="EMBL" id="CP113517">
    <property type="protein sequence ID" value="WAR45800.1"/>
    <property type="molecule type" value="Genomic_DNA"/>
</dbReference>
<dbReference type="RefSeq" id="WP_255186708.1">
    <property type="nucleotide sequence ID" value="NZ_CP113517.1"/>
</dbReference>
<feature type="transmembrane region" description="Helical" evidence="1">
    <location>
        <begin position="57"/>
        <end position="76"/>
    </location>
</feature>
<organism evidence="2 3">
    <name type="scientific">Methylomonas rapida</name>
    <dbReference type="NCBI Taxonomy" id="2963939"/>
    <lineage>
        <taxon>Bacteria</taxon>
        <taxon>Pseudomonadati</taxon>
        <taxon>Pseudomonadota</taxon>
        <taxon>Gammaproteobacteria</taxon>
        <taxon>Methylococcales</taxon>
        <taxon>Methylococcaceae</taxon>
        <taxon>Methylomonas</taxon>
    </lineage>
</organism>
<keyword evidence="1" id="KW-1133">Transmembrane helix</keyword>
<keyword evidence="2" id="KW-0378">Hydrolase</keyword>
<dbReference type="Proteomes" id="UP001162780">
    <property type="component" value="Chromosome"/>
</dbReference>
<feature type="transmembrane region" description="Helical" evidence="1">
    <location>
        <begin position="85"/>
        <end position="104"/>
    </location>
</feature>
<gene>
    <name evidence="2" type="ORF">NM686_004605</name>
</gene>
<feature type="transmembrane region" description="Helical" evidence="1">
    <location>
        <begin position="142"/>
        <end position="163"/>
    </location>
</feature>
<evidence type="ECO:0000256" key="1">
    <source>
        <dbReference type="SAM" id="Phobius"/>
    </source>
</evidence>
<name>A0ABY7GMT5_9GAMM</name>
<feature type="transmembrane region" description="Helical" evidence="1">
    <location>
        <begin position="183"/>
        <end position="205"/>
    </location>
</feature>
<keyword evidence="1" id="KW-0472">Membrane</keyword>
<proteinExistence type="predicted"/>